<reference evidence="2" key="1">
    <citation type="journal article" date="2020" name="Stud. Mycol.">
        <title>101 Dothideomycetes genomes: a test case for predicting lifestyles and emergence of pathogens.</title>
        <authorList>
            <person name="Haridas S."/>
            <person name="Albert R."/>
            <person name="Binder M."/>
            <person name="Bloem J."/>
            <person name="Labutti K."/>
            <person name="Salamov A."/>
            <person name="Andreopoulos B."/>
            <person name="Baker S."/>
            <person name="Barry K."/>
            <person name="Bills G."/>
            <person name="Bluhm B."/>
            <person name="Cannon C."/>
            <person name="Castanera R."/>
            <person name="Culley D."/>
            <person name="Daum C."/>
            <person name="Ezra D."/>
            <person name="Gonzalez J."/>
            <person name="Henrissat B."/>
            <person name="Kuo A."/>
            <person name="Liang C."/>
            <person name="Lipzen A."/>
            <person name="Lutzoni F."/>
            <person name="Magnuson J."/>
            <person name="Mondo S."/>
            <person name="Nolan M."/>
            <person name="Ohm R."/>
            <person name="Pangilinan J."/>
            <person name="Park H.-J."/>
            <person name="Ramirez L."/>
            <person name="Alfaro M."/>
            <person name="Sun H."/>
            <person name="Tritt A."/>
            <person name="Yoshinaga Y."/>
            <person name="Zwiers L.-H."/>
            <person name="Turgeon B."/>
            <person name="Goodwin S."/>
            <person name="Spatafora J."/>
            <person name="Crous P."/>
            <person name="Grigoriev I."/>
        </authorList>
    </citation>
    <scope>NUCLEOTIDE SEQUENCE</scope>
    <source>
        <strain evidence="2">ATCC 36951</strain>
    </source>
</reference>
<keyword evidence="3" id="KW-1185">Reference proteome</keyword>
<feature type="domain" description="RNase III" evidence="1">
    <location>
        <begin position="4"/>
        <end position="130"/>
    </location>
</feature>
<dbReference type="EMBL" id="ML993645">
    <property type="protein sequence ID" value="KAF2158966.1"/>
    <property type="molecule type" value="Genomic_DNA"/>
</dbReference>
<dbReference type="GO" id="GO:0006396">
    <property type="term" value="P:RNA processing"/>
    <property type="evidence" value="ECO:0007669"/>
    <property type="project" value="InterPro"/>
</dbReference>
<dbReference type="AlphaFoldDB" id="A0A6A6BZU3"/>
<gene>
    <name evidence="2" type="ORF">M409DRAFT_30589</name>
</gene>
<evidence type="ECO:0000313" key="3">
    <source>
        <dbReference type="Proteomes" id="UP000799537"/>
    </source>
</evidence>
<dbReference type="SUPFAM" id="SSF69065">
    <property type="entry name" value="RNase III domain-like"/>
    <property type="match status" value="1"/>
</dbReference>
<dbReference type="InterPro" id="IPR036389">
    <property type="entry name" value="RNase_III_sf"/>
</dbReference>
<evidence type="ECO:0000259" key="1">
    <source>
        <dbReference type="PROSITE" id="PS50142"/>
    </source>
</evidence>
<name>A0A6A6BZU3_ZASCE</name>
<evidence type="ECO:0000313" key="2">
    <source>
        <dbReference type="EMBL" id="KAF2158966.1"/>
    </source>
</evidence>
<accession>A0A6A6BZU3</accession>
<dbReference type="Proteomes" id="UP000799537">
    <property type="component" value="Unassembled WGS sequence"/>
</dbReference>
<proteinExistence type="predicted"/>
<dbReference type="Pfam" id="PF00636">
    <property type="entry name" value="Ribonuclease_3"/>
    <property type="match status" value="1"/>
</dbReference>
<dbReference type="GeneID" id="54563275"/>
<sequence>MERTTNAEKLIAYAFTNRDLLKEALVAAGSREVKNVDIRHDGANKGLAMVGDALIRLIIVDEWFSGQETRAKCEATVQKLACNEHLSTQGHEANVDSDIFKATSQKGVVAVTTMATTVEAIIGAAWYDSGKTFEVVHSIVKKAIE</sequence>
<dbReference type="InterPro" id="IPR000999">
    <property type="entry name" value="RNase_III_dom"/>
</dbReference>
<organism evidence="2 3">
    <name type="scientific">Zasmidium cellare ATCC 36951</name>
    <dbReference type="NCBI Taxonomy" id="1080233"/>
    <lineage>
        <taxon>Eukaryota</taxon>
        <taxon>Fungi</taxon>
        <taxon>Dikarya</taxon>
        <taxon>Ascomycota</taxon>
        <taxon>Pezizomycotina</taxon>
        <taxon>Dothideomycetes</taxon>
        <taxon>Dothideomycetidae</taxon>
        <taxon>Mycosphaerellales</taxon>
        <taxon>Mycosphaerellaceae</taxon>
        <taxon>Zasmidium</taxon>
    </lineage>
</organism>
<dbReference type="RefSeq" id="XP_033659855.1">
    <property type="nucleotide sequence ID" value="XM_033810003.1"/>
</dbReference>
<protein>
    <recommendedName>
        <fullName evidence="1">RNase III domain-containing protein</fullName>
    </recommendedName>
</protein>
<dbReference type="PROSITE" id="PS50142">
    <property type="entry name" value="RNASE_3_2"/>
    <property type="match status" value="1"/>
</dbReference>
<dbReference type="GO" id="GO:0004525">
    <property type="term" value="F:ribonuclease III activity"/>
    <property type="evidence" value="ECO:0007669"/>
    <property type="project" value="InterPro"/>
</dbReference>
<dbReference type="OrthoDB" id="67027at2759"/>
<dbReference type="Gene3D" id="1.10.1520.10">
    <property type="entry name" value="Ribonuclease III domain"/>
    <property type="match status" value="1"/>
</dbReference>